<proteinExistence type="predicted"/>
<dbReference type="KEGG" id="rdp:RD2015_168"/>
<organism evidence="1 2">
    <name type="scientific">Roseateles depolymerans</name>
    <dbReference type="NCBI Taxonomy" id="76731"/>
    <lineage>
        <taxon>Bacteria</taxon>
        <taxon>Pseudomonadati</taxon>
        <taxon>Pseudomonadota</taxon>
        <taxon>Betaproteobacteria</taxon>
        <taxon>Burkholderiales</taxon>
        <taxon>Sphaerotilaceae</taxon>
        <taxon>Roseateles</taxon>
    </lineage>
</organism>
<dbReference type="RefSeq" id="WP_058933270.1">
    <property type="nucleotide sequence ID" value="NZ_CP013729.1"/>
</dbReference>
<evidence type="ECO:0000313" key="1">
    <source>
        <dbReference type="EMBL" id="ALV04673.1"/>
    </source>
</evidence>
<accession>A0A0U2TWS9</accession>
<dbReference type="OrthoDB" id="9152876at2"/>
<gene>
    <name evidence="1" type="ORF">RD2015_168</name>
</gene>
<dbReference type="EMBL" id="CP013729">
    <property type="protein sequence ID" value="ALV04673.1"/>
    <property type="molecule type" value="Genomic_DNA"/>
</dbReference>
<dbReference type="STRING" id="76731.RD2015_168"/>
<keyword evidence="2" id="KW-1185">Reference proteome</keyword>
<name>A0A0U2TWS9_9BURK</name>
<protein>
    <submittedName>
        <fullName evidence="1">Uncharacterized protein</fullName>
    </submittedName>
</protein>
<reference evidence="1 2" key="1">
    <citation type="submission" date="2015-12" db="EMBL/GenBank/DDBJ databases">
        <title>Complete genome of Roseateles depolymerans KCTC 42856.</title>
        <authorList>
            <person name="Kim K.M."/>
        </authorList>
    </citation>
    <scope>NUCLEOTIDE SEQUENCE [LARGE SCALE GENOMIC DNA]</scope>
    <source>
        <strain evidence="1 2">KCTC 42856</strain>
    </source>
</reference>
<sequence length="155" mass="16679">MATSAPARSYTEHLGAVHNPSQLVDKPPLKRPGGTVTPCVELVKQKAGAPPTQPDNWKRGMDLTGKLVAALPVGTPIATGWTVGGYYPNNDSGQHAGLFNGAVRDKSGEVIGFSIIEQYNGITQITERTVYFEPAKHGKRASYLNNGLDYSTIQW</sequence>
<evidence type="ECO:0000313" key="2">
    <source>
        <dbReference type="Proteomes" id="UP000060699"/>
    </source>
</evidence>
<dbReference type="NCBIfam" id="NF033857">
    <property type="entry name" value="BPSL0067_fam"/>
    <property type="match status" value="1"/>
</dbReference>
<dbReference type="InterPro" id="IPR047746">
    <property type="entry name" value="Dae2/Tae2-like"/>
</dbReference>
<dbReference type="Proteomes" id="UP000060699">
    <property type="component" value="Chromosome"/>
</dbReference>
<dbReference type="AlphaFoldDB" id="A0A0U2TWS9"/>